<dbReference type="OrthoDB" id="6637919at2"/>
<sequence>MNGICALCTKDRKLRGSHFMPKAVYRSLSKGFPDHGENIVLISGGDKSAAYSDKQAKKHLLCESCESMFSKYGEDKVISLMARPGGFKLATKIRKFKELSRLNDEAWYFPPGEGLAFNFMYFAVSIAWRLSSADWTSYGLSETKNSLWLENMDSFSEFLLGGSEIPENTYLAVYVDNQTVDTPLMSFPTFKDHASYQHVVFEIPGIKFSLVAGKNPGEGVREIYSVNKTNVYFVSRNLKSHPDYQFMVNFLKHEAIAKARLAKELGITV</sequence>
<comment type="caution">
    <text evidence="1">The sequence shown here is derived from an EMBL/GenBank/DDBJ whole genome shotgun (WGS) entry which is preliminary data.</text>
</comment>
<dbReference type="EMBL" id="VBUI01000055">
    <property type="protein sequence ID" value="TLF44793.1"/>
    <property type="molecule type" value="Genomic_DNA"/>
</dbReference>
<dbReference type="Proteomes" id="UP000306973">
    <property type="component" value="Unassembled WGS sequence"/>
</dbReference>
<evidence type="ECO:0000313" key="1">
    <source>
        <dbReference type="EMBL" id="TLF44793.1"/>
    </source>
</evidence>
<name>A0A5R8M5H8_9GAMM</name>
<protein>
    <recommendedName>
        <fullName evidence="3">HNH endonuclease</fullName>
    </recommendedName>
</protein>
<proteinExistence type="predicted"/>
<organism evidence="1 2">
    <name type="scientific">Halomonas urmiana</name>
    <dbReference type="NCBI Taxonomy" id="490901"/>
    <lineage>
        <taxon>Bacteria</taxon>
        <taxon>Pseudomonadati</taxon>
        <taxon>Pseudomonadota</taxon>
        <taxon>Gammaproteobacteria</taxon>
        <taxon>Oceanospirillales</taxon>
        <taxon>Halomonadaceae</taxon>
        <taxon>Halomonas</taxon>
    </lineage>
</organism>
<gene>
    <name evidence="1" type="ORF">FEI13_18610</name>
</gene>
<evidence type="ECO:0000313" key="2">
    <source>
        <dbReference type="Proteomes" id="UP000306973"/>
    </source>
</evidence>
<keyword evidence="2" id="KW-1185">Reference proteome</keyword>
<dbReference type="AlphaFoldDB" id="A0A5R8M5H8"/>
<reference evidence="1 2" key="1">
    <citation type="journal article" date="2007" name="Int. J. Syst. Evol. Microbiol.">
        <title>Halomonas saccharevitans sp. nov., Halomonas arcis sp. nov. and Halomonas subterranea sp. nov., halophilic bacteria isolated from hypersaline environments of China.</title>
        <authorList>
            <person name="Xu X.W."/>
            <person name="Wu Y.H."/>
            <person name="Zhou Z."/>
            <person name="Wang C.S."/>
            <person name="Zhou Y.G."/>
            <person name="Zhang H.B."/>
            <person name="Wang Y."/>
            <person name="Wu M."/>
        </authorList>
    </citation>
    <scope>NUCLEOTIDE SEQUENCE [LARGE SCALE GENOMIC DNA]</scope>
    <source>
        <strain evidence="1 2">TBZ3</strain>
    </source>
</reference>
<dbReference type="RefSeq" id="WP_138182983.1">
    <property type="nucleotide sequence ID" value="NZ_VBUI01000055.1"/>
</dbReference>
<evidence type="ECO:0008006" key="3">
    <source>
        <dbReference type="Google" id="ProtNLM"/>
    </source>
</evidence>
<accession>A0A5R8M5H8</accession>